<evidence type="ECO:0000313" key="4">
    <source>
        <dbReference type="Proteomes" id="UP001165065"/>
    </source>
</evidence>
<organism evidence="3 4">
    <name type="scientific">Triparma columacea</name>
    <dbReference type="NCBI Taxonomy" id="722753"/>
    <lineage>
        <taxon>Eukaryota</taxon>
        <taxon>Sar</taxon>
        <taxon>Stramenopiles</taxon>
        <taxon>Ochrophyta</taxon>
        <taxon>Bolidophyceae</taxon>
        <taxon>Parmales</taxon>
        <taxon>Triparmaceae</taxon>
        <taxon>Triparma</taxon>
    </lineage>
</organism>
<name>A0A9W7LEB6_9STRA</name>
<dbReference type="PANTHER" id="PTHR11851:SF49">
    <property type="entry name" value="MITOCHONDRIAL-PROCESSING PEPTIDASE SUBUNIT ALPHA"/>
    <property type="match status" value="1"/>
</dbReference>
<reference evidence="4" key="1">
    <citation type="journal article" date="2023" name="Commun. Biol.">
        <title>Genome analysis of Parmales, the sister group of diatoms, reveals the evolutionary specialization of diatoms from phago-mixotrophs to photoautotrophs.</title>
        <authorList>
            <person name="Ban H."/>
            <person name="Sato S."/>
            <person name="Yoshikawa S."/>
            <person name="Yamada K."/>
            <person name="Nakamura Y."/>
            <person name="Ichinomiya M."/>
            <person name="Sato N."/>
            <person name="Blanc-Mathieu R."/>
            <person name="Endo H."/>
            <person name="Kuwata A."/>
            <person name="Ogata H."/>
        </authorList>
    </citation>
    <scope>NUCLEOTIDE SEQUENCE [LARGE SCALE GENOMIC DNA]</scope>
</reference>
<dbReference type="PANTHER" id="PTHR11851">
    <property type="entry name" value="METALLOPROTEASE"/>
    <property type="match status" value="1"/>
</dbReference>
<proteinExistence type="inferred from homology"/>
<comment type="similarity">
    <text evidence="1">Belongs to the peptidase M16 family.</text>
</comment>
<evidence type="ECO:0000259" key="2">
    <source>
        <dbReference type="Pfam" id="PF00675"/>
    </source>
</evidence>
<comment type="caution">
    <text evidence="3">The sequence shown here is derived from an EMBL/GenBank/DDBJ whole genome shotgun (WGS) entry which is preliminary data.</text>
</comment>
<evidence type="ECO:0000313" key="3">
    <source>
        <dbReference type="EMBL" id="GMI46858.1"/>
    </source>
</evidence>
<accession>A0A9W7LEB6</accession>
<evidence type="ECO:0000256" key="1">
    <source>
        <dbReference type="ARBA" id="ARBA00007261"/>
    </source>
</evidence>
<dbReference type="GO" id="GO:0046872">
    <property type="term" value="F:metal ion binding"/>
    <property type="evidence" value="ECO:0007669"/>
    <property type="project" value="InterPro"/>
</dbReference>
<dbReference type="InterPro" id="IPR011249">
    <property type="entry name" value="Metalloenz_LuxS/M16"/>
</dbReference>
<feature type="domain" description="Peptidase M16 N-terminal" evidence="2">
    <location>
        <begin position="57"/>
        <end position="189"/>
    </location>
</feature>
<keyword evidence="4" id="KW-1185">Reference proteome</keyword>
<dbReference type="Pfam" id="PF00675">
    <property type="entry name" value="Peptidase_M16"/>
    <property type="match status" value="1"/>
</dbReference>
<gene>
    <name evidence="3" type="ORF">TrCOL_g13206</name>
</gene>
<dbReference type="Gene3D" id="3.30.830.10">
    <property type="entry name" value="Metalloenzyme, LuxS/M16 peptidase-like"/>
    <property type="match status" value="2"/>
</dbReference>
<dbReference type="SUPFAM" id="SSF63411">
    <property type="entry name" value="LuxS/MPP-like metallohydrolase"/>
    <property type="match status" value="2"/>
</dbReference>
<dbReference type="AlphaFoldDB" id="A0A9W7LEB6"/>
<dbReference type="Proteomes" id="UP001165065">
    <property type="component" value="Unassembled WGS sequence"/>
</dbReference>
<dbReference type="InterPro" id="IPR011765">
    <property type="entry name" value="Pept_M16_N"/>
</dbReference>
<dbReference type="InterPro" id="IPR050361">
    <property type="entry name" value="MPP/UQCRC_Complex"/>
</dbReference>
<dbReference type="EMBL" id="BRYA01000316">
    <property type="protein sequence ID" value="GMI46858.1"/>
    <property type="molecule type" value="Genomic_DNA"/>
</dbReference>
<sequence length="406" mass="40599">MLSQTTRTASVPARRCLSTLLSLNEEFPGVPSTSPASKSASKPEITTLPSGLTIITEANAYTSTVSMTYPSGSASEQAGESGAALAAKHMAFKSSATSSSARILYDLENAGASPFSSVSRFSSTNGYTCAPEQAAGLLEMLSTPSAYELWDMRDARAYAALDKAEMMQTPETALSDIIYAAAYGEKTAAGKSLYQTVSNEGIISFMGRELVGGTLVATGVSDHKAFVAAASSAFASSTGGTPSAPSAFTSGESRLPAATPYSHVAVAFAAADSNAVNAVVKALLNAGSGSSVAGFTAEGLVGAYGSSLAGDAAALSEDIMKSISSASSGNLDSAKAVAKGDVVFGMEGSSAALASGLAANCGMGPGDIAAAIDKVSVADVKKVLSGKPAVAAVGDLSMVPYSRDLV</sequence>
<dbReference type="GO" id="GO:0005739">
    <property type="term" value="C:mitochondrion"/>
    <property type="evidence" value="ECO:0007669"/>
    <property type="project" value="TreeGrafter"/>
</dbReference>
<dbReference type="OrthoDB" id="10251424at2759"/>
<protein>
    <recommendedName>
        <fullName evidence="2">Peptidase M16 N-terminal domain-containing protein</fullName>
    </recommendedName>
</protein>